<dbReference type="EMBL" id="LR796707">
    <property type="protein sequence ID" value="CAB4160624.1"/>
    <property type="molecule type" value="Genomic_DNA"/>
</dbReference>
<evidence type="ECO:0000313" key="1">
    <source>
        <dbReference type="EMBL" id="CAB4146385.1"/>
    </source>
</evidence>
<dbReference type="EMBL" id="LR796471">
    <property type="protein sequence ID" value="CAB4146385.1"/>
    <property type="molecule type" value="Genomic_DNA"/>
</dbReference>
<reference evidence="1" key="1">
    <citation type="submission" date="2020-04" db="EMBL/GenBank/DDBJ databases">
        <authorList>
            <person name="Chiriac C."/>
            <person name="Salcher M."/>
            <person name="Ghai R."/>
            <person name="Kavagutti S V."/>
        </authorList>
    </citation>
    <scope>NUCLEOTIDE SEQUENCE</scope>
</reference>
<gene>
    <name evidence="1" type="ORF">UFOVP503_11</name>
    <name evidence="2" type="ORF">UFOVP763_5</name>
</gene>
<proteinExistence type="predicted"/>
<protein>
    <submittedName>
        <fullName evidence="1">Uncharacterized protein</fullName>
    </submittedName>
</protein>
<sequence>MINLNGQMGEVRLTVEVKRANTGKVEQYELVGYLDEDKLKELQNGSDSQHGSTERSD</sequence>
<evidence type="ECO:0000313" key="2">
    <source>
        <dbReference type="EMBL" id="CAB4160624.1"/>
    </source>
</evidence>
<organism evidence="1">
    <name type="scientific">uncultured Caudovirales phage</name>
    <dbReference type="NCBI Taxonomy" id="2100421"/>
    <lineage>
        <taxon>Viruses</taxon>
        <taxon>Duplodnaviria</taxon>
        <taxon>Heunggongvirae</taxon>
        <taxon>Uroviricota</taxon>
        <taxon>Caudoviricetes</taxon>
        <taxon>Peduoviridae</taxon>
        <taxon>Maltschvirus</taxon>
        <taxon>Maltschvirus maltsch</taxon>
    </lineage>
</organism>
<accession>A0A6J5MH93</accession>
<name>A0A6J5MH93_9CAUD</name>